<protein>
    <recommendedName>
        <fullName evidence="4">SPOR domain-containing protein</fullName>
    </recommendedName>
</protein>
<feature type="compositionally biased region" description="Low complexity" evidence="1">
    <location>
        <begin position="62"/>
        <end position="81"/>
    </location>
</feature>
<name>A0ABS8IIE1_9NOSO</name>
<keyword evidence="3" id="KW-1185">Reference proteome</keyword>
<proteinExistence type="predicted"/>
<evidence type="ECO:0000313" key="3">
    <source>
        <dbReference type="Proteomes" id="UP001199525"/>
    </source>
</evidence>
<feature type="region of interest" description="Disordered" evidence="1">
    <location>
        <begin position="57"/>
        <end position="122"/>
    </location>
</feature>
<organism evidence="2 3">
    <name type="scientific">Nostoc favosum CHAB5714</name>
    <dbReference type="NCBI Taxonomy" id="2780399"/>
    <lineage>
        <taxon>Bacteria</taxon>
        <taxon>Bacillati</taxon>
        <taxon>Cyanobacteriota</taxon>
        <taxon>Cyanophyceae</taxon>
        <taxon>Nostocales</taxon>
        <taxon>Nostocaceae</taxon>
        <taxon>Nostoc</taxon>
        <taxon>Nostoc favosum</taxon>
    </lineage>
</organism>
<dbReference type="RefSeq" id="WP_229489860.1">
    <property type="nucleotide sequence ID" value="NZ_JAIVFQ010000105.1"/>
</dbReference>
<comment type="caution">
    <text evidence="2">The sequence shown here is derived from an EMBL/GenBank/DDBJ whole genome shotgun (WGS) entry which is preliminary data.</text>
</comment>
<feature type="compositionally biased region" description="Polar residues" evidence="1">
    <location>
        <begin position="82"/>
        <end position="112"/>
    </location>
</feature>
<sequence length="304" mass="34507">MSRGIPSQFIPFQMLRRSSKGWKPTKKFLPLLMGGWLLLIPNNNVLLAQEAGEILPPPPIPFGQQPSPQLQPAQPLQDNQLEPNFQPSQPVQNNQFGQDFQPSQPVQNNQFEPNFQPSQSPQFSQYNQNFERYLVYVDGSDFQTLQAIRRIEPSAYIRQYQGRNVIQSGVFNRVSNAQQRVSELQSLGIYNARILSFANGQEIDVGNRNFVGDRSNINPPKQASRYYVVIPTTQEQLPAIASQIRQNLARFSQDLGRSGGVLERTQPRGPHVAVGPFSDRFQAGEWNKYLRNIGYGNARVYYGK</sequence>
<feature type="compositionally biased region" description="Low complexity" evidence="1">
    <location>
        <begin position="113"/>
        <end position="122"/>
    </location>
</feature>
<dbReference type="EMBL" id="JAIVFQ010000105">
    <property type="protein sequence ID" value="MCC5604037.1"/>
    <property type="molecule type" value="Genomic_DNA"/>
</dbReference>
<evidence type="ECO:0008006" key="4">
    <source>
        <dbReference type="Google" id="ProtNLM"/>
    </source>
</evidence>
<evidence type="ECO:0000256" key="1">
    <source>
        <dbReference type="SAM" id="MobiDB-lite"/>
    </source>
</evidence>
<dbReference type="Proteomes" id="UP001199525">
    <property type="component" value="Unassembled WGS sequence"/>
</dbReference>
<accession>A0ABS8IIE1</accession>
<evidence type="ECO:0000313" key="2">
    <source>
        <dbReference type="EMBL" id="MCC5604037.1"/>
    </source>
</evidence>
<reference evidence="2 3" key="1">
    <citation type="journal article" date="2021" name="Microorganisms">
        <title>Genome Evolution of Filamentous Cyanobacterium Nostoc Species: From Facultative Symbiosis to Free Living.</title>
        <authorList>
            <person name="Huo D."/>
            <person name="Li H."/>
            <person name="Cai F."/>
            <person name="Guo X."/>
            <person name="Qiao Z."/>
            <person name="Wang W."/>
            <person name="Yu G."/>
            <person name="Li R."/>
        </authorList>
    </citation>
    <scope>NUCLEOTIDE SEQUENCE [LARGE SCALE GENOMIC DNA]</scope>
    <source>
        <strain evidence="2 3">CHAB 5714</strain>
    </source>
</reference>
<gene>
    <name evidence="2" type="ORF">LC586_33940</name>
</gene>